<evidence type="ECO:0000259" key="1">
    <source>
        <dbReference type="SMART" id="SM00256"/>
    </source>
</evidence>
<dbReference type="InterPro" id="IPR001810">
    <property type="entry name" value="F-box_dom"/>
</dbReference>
<dbReference type="EMBL" id="RWGY01000007">
    <property type="protein sequence ID" value="TVU37361.1"/>
    <property type="molecule type" value="Genomic_DNA"/>
</dbReference>
<comment type="caution">
    <text evidence="2">The sequence shown here is derived from an EMBL/GenBank/DDBJ whole genome shotgun (WGS) entry which is preliminary data.</text>
</comment>
<reference evidence="2 3" key="1">
    <citation type="journal article" date="2019" name="Sci. Rep.">
        <title>A high-quality genome of Eragrostis curvula grass provides insights into Poaceae evolution and supports new strategies to enhance forage quality.</title>
        <authorList>
            <person name="Carballo J."/>
            <person name="Santos B.A.C.M."/>
            <person name="Zappacosta D."/>
            <person name="Garbus I."/>
            <person name="Selva J.P."/>
            <person name="Gallo C.A."/>
            <person name="Diaz A."/>
            <person name="Albertini E."/>
            <person name="Caccamo M."/>
            <person name="Echenique V."/>
        </authorList>
    </citation>
    <scope>NUCLEOTIDE SEQUENCE [LARGE SCALE GENOMIC DNA]</scope>
    <source>
        <strain evidence="3">cv. Victoria</strain>
        <tissue evidence="2">Leaf</tissue>
    </source>
</reference>
<dbReference type="AlphaFoldDB" id="A0A5J9VP45"/>
<proteinExistence type="predicted"/>
<dbReference type="Pfam" id="PF12937">
    <property type="entry name" value="F-box-like"/>
    <property type="match status" value="1"/>
</dbReference>
<protein>
    <recommendedName>
        <fullName evidence="1">F-box domain-containing protein</fullName>
    </recommendedName>
</protein>
<evidence type="ECO:0000313" key="2">
    <source>
        <dbReference type="EMBL" id="TVU37361.1"/>
    </source>
</evidence>
<gene>
    <name evidence="2" type="ORF">EJB05_10670</name>
</gene>
<feature type="non-terminal residue" evidence="2">
    <location>
        <position position="1"/>
    </location>
</feature>
<dbReference type="Gramene" id="TVU37361">
    <property type="protein sequence ID" value="TVU37361"/>
    <property type="gene ID" value="EJB05_10670"/>
</dbReference>
<evidence type="ECO:0000313" key="3">
    <source>
        <dbReference type="Proteomes" id="UP000324897"/>
    </source>
</evidence>
<organism evidence="2 3">
    <name type="scientific">Eragrostis curvula</name>
    <name type="common">weeping love grass</name>
    <dbReference type="NCBI Taxonomy" id="38414"/>
    <lineage>
        <taxon>Eukaryota</taxon>
        <taxon>Viridiplantae</taxon>
        <taxon>Streptophyta</taxon>
        <taxon>Embryophyta</taxon>
        <taxon>Tracheophyta</taxon>
        <taxon>Spermatophyta</taxon>
        <taxon>Magnoliopsida</taxon>
        <taxon>Liliopsida</taxon>
        <taxon>Poales</taxon>
        <taxon>Poaceae</taxon>
        <taxon>PACMAD clade</taxon>
        <taxon>Chloridoideae</taxon>
        <taxon>Eragrostideae</taxon>
        <taxon>Eragrostidinae</taxon>
        <taxon>Eragrostis</taxon>
    </lineage>
</organism>
<accession>A0A5J9VP45</accession>
<keyword evidence="3" id="KW-1185">Reference proteome</keyword>
<dbReference type="Proteomes" id="UP000324897">
    <property type="component" value="Chromosome 4"/>
</dbReference>
<dbReference type="OrthoDB" id="591557at2759"/>
<dbReference type="PANTHER" id="PTHR31672">
    <property type="entry name" value="BNACNNG10540D PROTEIN"/>
    <property type="match status" value="1"/>
</dbReference>
<dbReference type="SMART" id="SM00256">
    <property type="entry name" value="FBOX"/>
    <property type="match status" value="1"/>
</dbReference>
<feature type="domain" description="F-box" evidence="1">
    <location>
        <begin position="20"/>
        <end position="60"/>
    </location>
</feature>
<dbReference type="SUPFAM" id="SSF81383">
    <property type="entry name" value="F-box domain"/>
    <property type="match status" value="1"/>
</dbReference>
<dbReference type="InterPro" id="IPR050796">
    <property type="entry name" value="SCF_F-box_component"/>
</dbReference>
<name>A0A5J9VP45_9POAL</name>
<dbReference type="Gene3D" id="1.20.1280.50">
    <property type="match status" value="1"/>
</dbReference>
<dbReference type="InterPro" id="IPR036047">
    <property type="entry name" value="F-box-like_dom_sf"/>
</dbReference>
<sequence>MEDKVGKRTVSRMEEAPVYFPEETITNILLCLPTDSIHRCRTVCKAWHCITTDPGFLAAHARRRCSPEVILYTYRDVVPCTDDSTSHASTDISLDSLPISSNEVSCRRCLIRYPKTYPKTGSCLLISSCNGVLLFKRGEGFHILRNPATRQWAELPRLATSTTTGRWECHHKVAMHVPGQLINPNRSFDRYPRPWPGGVAATGDSEGNVMLGNCFCLFVYNLRTKTVRTVKAKARSNVVVSHHEFRENLMPHPHFRVSSSADLQLIHFWS</sequence>